<dbReference type="Gene3D" id="3.40.640.10">
    <property type="entry name" value="Type I PLP-dependent aspartate aminotransferase-like (Major domain)"/>
    <property type="match status" value="1"/>
</dbReference>
<dbReference type="InterPro" id="IPR015424">
    <property type="entry name" value="PyrdxlP-dep_Trfase"/>
</dbReference>
<protein>
    <recommendedName>
        <fullName evidence="4">Kynureninase</fullName>
        <ecNumber evidence="4">3.7.1.3</ecNumber>
    </recommendedName>
</protein>
<dbReference type="SMR" id="A0A0B4DCB6"/>
<dbReference type="InterPro" id="IPR015421">
    <property type="entry name" value="PyrdxlP-dep_Trfase_major"/>
</dbReference>
<dbReference type="GO" id="GO:0097053">
    <property type="term" value="P:L-kynurenine catabolic process"/>
    <property type="evidence" value="ECO:0007669"/>
    <property type="project" value="UniProtKB-UniPathway"/>
</dbReference>
<dbReference type="RefSeq" id="WP_043452788.1">
    <property type="nucleotide sequence ID" value="NZ_JWTB01000022.1"/>
</dbReference>
<evidence type="ECO:0000256" key="4">
    <source>
        <dbReference type="PIRNR" id="PIRNR038800"/>
    </source>
</evidence>
<comment type="caution">
    <text evidence="5">The sequence shown here is derived from an EMBL/GenBank/DDBJ whole genome shotgun (WGS) entry which is preliminary data.</text>
</comment>
<comment type="pathway">
    <text evidence="4">Amino-acid degradation; L-kynurenine degradation; L-alanine and anthranilate from L-kynurenine: step 1/1.</text>
</comment>
<dbReference type="GO" id="GO:0030429">
    <property type="term" value="F:kynureninase activity"/>
    <property type="evidence" value="ECO:0007669"/>
    <property type="project" value="UniProtKB-EC"/>
</dbReference>
<accession>A0A0B4DCB6</accession>
<dbReference type="UniPathway" id="UPA00334">
    <property type="reaction ID" value="UER00455"/>
</dbReference>
<dbReference type="InterPro" id="IPR015422">
    <property type="entry name" value="PyrdxlP-dep_Trfase_small"/>
</dbReference>
<dbReference type="InterPro" id="IPR010111">
    <property type="entry name" value="Kynureninase"/>
</dbReference>
<dbReference type="PANTHER" id="PTHR14084:SF0">
    <property type="entry name" value="KYNURENINASE"/>
    <property type="match status" value="1"/>
</dbReference>
<dbReference type="EC" id="3.7.1.3" evidence="4"/>
<dbReference type="PIRSF" id="PIRSF038800">
    <property type="entry name" value="KYNU"/>
    <property type="match status" value="1"/>
</dbReference>
<organism evidence="5 6">
    <name type="scientific">Pseudarthrobacter phenanthrenivorans</name>
    <name type="common">Arthrobacter phenanthrenivorans</name>
    <dbReference type="NCBI Taxonomy" id="361575"/>
    <lineage>
        <taxon>Bacteria</taxon>
        <taxon>Bacillati</taxon>
        <taxon>Actinomycetota</taxon>
        <taxon>Actinomycetes</taxon>
        <taxon>Micrococcales</taxon>
        <taxon>Micrococcaceae</taxon>
        <taxon>Pseudarthrobacter</taxon>
    </lineage>
</organism>
<gene>
    <name evidence="5" type="ORF">RM50_11755</name>
</gene>
<dbReference type="SUPFAM" id="SSF53383">
    <property type="entry name" value="PLP-dependent transferases"/>
    <property type="match status" value="1"/>
</dbReference>
<evidence type="ECO:0000256" key="2">
    <source>
        <dbReference type="ARBA" id="ARBA00022801"/>
    </source>
</evidence>
<evidence type="ECO:0000313" key="6">
    <source>
        <dbReference type="Proteomes" id="UP000031196"/>
    </source>
</evidence>
<dbReference type="GO" id="GO:0005737">
    <property type="term" value="C:cytoplasm"/>
    <property type="evidence" value="ECO:0007669"/>
    <property type="project" value="InterPro"/>
</dbReference>
<reference evidence="5 6" key="1">
    <citation type="submission" date="2014-12" db="EMBL/GenBank/DDBJ databases">
        <title>Genome sequencing of Arthrobacter phenanthrenivorans SWC37.</title>
        <authorList>
            <person name="Tan P.W."/>
            <person name="Chan K.-G."/>
        </authorList>
    </citation>
    <scope>NUCLEOTIDE SEQUENCE [LARGE SCALE GENOMIC DNA]</scope>
    <source>
        <strain evidence="5 6">SWC37</strain>
    </source>
</reference>
<evidence type="ECO:0000256" key="1">
    <source>
        <dbReference type="ARBA" id="ARBA00022642"/>
    </source>
</evidence>
<keyword evidence="1 4" id="KW-0662">Pyridine nucleotide biosynthesis</keyword>
<dbReference type="GO" id="GO:0009435">
    <property type="term" value="P:NAD+ biosynthetic process"/>
    <property type="evidence" value="ECO:0007669"/>
    <property type="project" value="UniProtKB-UniPathway"/>
</dbReference>
<comment type="function">
    <text evidence="4">Catalyzes the cleavage of L-kynurenine (L-Kyn) and L-3-hydroxykynurenine (L-3OHKyn) into anthranilic acid (AA) and 3-hydroxyanthranilic acid (3-OHAA), respectively.</text>
</comment>
<dbReference type="GO" id="GO:0019441">
    <property type="term" value="P:L-tryptophan catabolic process to kynurenine"/>
    <property type="evidence" value="ECO:0007669"/>
    <property type="project" value="TreeGrafter"/>
</dbReference>
<dbReference type="EMBL" id="JWTB01000022">
    <property type="protein sequence ID" value="KIC66387.1"/>
    <property type="molecule type" value="Genomic_DNA"/>
</dbReference>
<keyword evidence="2 4" id="KW-0378">Hydrolase</keyword>
<evidence type="ECO:0000313" key="5">
    <source>
        <dbReference type="EMBL" id="KIC66387.1"/>
    </source>
</evidence>
<comment type="catalytic activity">
    <reaction evidence="4">
        <text>L-kynurenine + H2O = anthranilate + L-alanine + H(+)</text>
        <dbReference type="Rhea" id="RHEA:16813"/>
        <dbReference type="ChEBI" id="CHEBI:15377"/>
        <dbReference type="ChEBI" id="CHEBI:15378"/>
        <dbReference type="ChEBI" id="CHEBI:16567"/>
        <dbReference type="ChEBI" id="CHEBI:57959"/>
        <dbReference type="ChEBI" id="CHEBI:57972"/>
        <dbReference type="EC" id="3.7.1.3"/>
    </reaction>
</comment>
<dbReference type="UniPathway" id="UPA00253">
    <property type="reaction ID" value="UER00329"/>
</dbReference>
<dbReference type="AlphaFoldDB" id="A0A0B4DCB6"/>
<sequence length="419" mass="45242">MSIHQENPTDVTAEELRGRAEELDRRDALAHYRDRFIGTETPLSYLDGNSLGRPLKRTADDVAAFVRDEWGGRLIRGWDEQWLNLPQAIGDQLGRAVLGAAPGQTIIADSTTVVLYKIIRAALAAVQDPDRNELVLDTENFPTDRYLVEGIALEEGLTLRWIEPDPAAGVTLDQVRQATGPRTAVVLLSQIAYRSGHLADLPGITAAVHDAGALVVWDLCHSAGSVEIGLDDADVDFAAGCTYKYLNGGPGSPAFAYVNARHLPALNQPIWGWMGRKDAFEMAAGYEPAAGIRGFLSGTPAIFGMIAMQGTLDLIEEAGMAAIRAKSVDLTAFAVEVFDAWLAPLGATLATPRNPEERGGHITVDHPDFTKATVESLWDSDVIPDFRSPHGIRIGLSPLSTSFAEVLQGMAAVRDRLRS</sequence>
<dbReference type="GO" id="GO:0030170">
    <property type="term" value="F:pyridoxal phosphate binding"/>
    <property type="evidence" value="ECO:0007669"/>
    <property type="project" value="InterPro"/>
</dbReference>
<dbReference type="Pfam" id="PF22580">
    <property type="entry name" value="KYNU_C"/>
    <property type="match status" value="1"/>
</dbReference>
<dbReference type="PANTHER" id="PTHR14084">
    <property type="entry name" value="KYNURENINASE"/>
    <property type="match status" value="1"/>
</dbReference>
<comment type="catalytic activity">
    <reaction evidence="4">
        <text>3-hydroxy-L-kynurenine + H2O = 3-hydroxyanthranilate + L-alanine + H(+)</text>
        <dbReference type="Rhea" id="RHEA:25143"/>
        <dbReference type="ChEBI" id="CHEBI:15377"/>
        <dbReference type="ChEBI" id="CHEBI:15378"/>
        <dbReference type="ChEBI" id="CHEBI:36559"/>
        <dbReference type="ChEBI" id="CHEBI:57972"/>
        <dbReference type="ChEBI" id="CHEBI:58125"/>
        <dbReference type="EC" id="3.7.1.3"/>
    </reaction>
</comment>
<dbReference type="OrthoDB" id="9812626at2"/>
<dbReference type="GO" id="GO:0043420">
    <property type="term" value="P:anthranilate metabolic process"/>
    <property type="evidence" value="ECO:0007669"/>
    <property type="project" value="TreeGrafter"/>
</dbReference>
<comment type="cofactor">
    <cofactor evidence="4">
        <name>pyridoxal 5'-phosphate</name>
        <dbReference type="ChEBI" id="CHEBI:597326"/>
    </cofactor>
</comment>
<proteinExistence type="inferred from homology"/>
<evidence type="ECO:0000256" key="3">
    <source>
        <dbReference type="ARBA" id="ARBA00022898"/>
    </source>
</evidence>
<comment type="pathway">
    <text evidence="4">Cofactor biosynthesis; NAD(+) biosynthesis; quinolinate from L-kynurenine: step 2/3.</text>
</comment>
<comment type="similarity">
    <text evidence="4">Belongs to the kynureninase family.</text>
</comment>
<keyword evidence="3 4" id="KW-0663">Pyridoxal phosphate</keyword>
<name>A0A0B4DCB6_PSEPS</name>
<comment type="subunit">
    <text evidence="4">Homodimer.</text>
</comment>
<dbReference type="Gene3D" id="3.90.1150.10">
    <property type="entry name" value="Aspartate Aminotransferase, domain 1"/>
    <property type="match status" value="1"/>
</dbReference>
<dbReference type="Proteomes" id="UP000031196">
    <property type="component" value="Unassembled WGS sequence"/>
</dbReference>